<accession>A0A7Z9BLJ9</accession>
<name>A0A7Z9BLJ9_9CYAN</name>
<evidence type="ECO:0000313" key="1">
    <source>
        <dbReference type="EMBL" id="VXD15297.1"/>
    </source>
</evidence>
<sequence length="68" mass="7941">MLNCNKYGHRSFFHDSAARDDQLQTGLFSRIYAHFVEQLKTNDRAYRAFELEYLPTINASLTEIGVKQ</sequence>
<dbReference type="Proteomes" id="UP000182190">
    <property type="component" value="Unassembled WGS sequence"/>
</dbReference>
<dbReference type="AlphaFoldDB" id="A0A7Z9BLJ9"/>
<proteinExistence type="predicted"/>
<keyword evidence="2" id="KW-1185">Reference proteome</keyword>
<organism evidence="1 2">
    <name type="scientific">Planktothrix paucivesiculata PCC 9631</name>
    <dbReference type="NCBI Taxonomy" id="671071"/>
    <lineage>
        <taxon>Bacteria</taxon>
        <taxon>Bacillati</taxon>
        <taxon>Cyanobacteriota</taxon>
        <taxon>Cyanophyceae</taxon>
        <taxon>Oscillatoriophycideae</taxon>
        <taxon>Oscillatoriales</taxon>
        <taxon>Microcoleaceae</taxon>
        <taxon>Planktothrix</taxon>
    </lineage>
</organism>
<protein>
    <submittedName>
        <fullName evidence="1">Uncharacterized protein</fullName>
    </submittedName>
</protein>
<dbReference type="EMBL" id="CZCS02000024">
    <property type="protein sequence ID" value="VXD15297.1"/>
    <property type="molecule type" value="Genomic_DNA"/>
</dbReference>
<reference evidence="1" key="1">
    <citation type="submission" date="2019-10" db="EMBL/GenBank/DDBJ databases">
        <authorList>
            <consortium name="Genoscope - CEA"/>
            <person name="William W."/>
        </authorList>
    </citation>
    <scope>NUCLEOTIDE SEQUENCE [LARGE SCALE GENOMIC DNA]</scope>
    <source>
        <strain evidence="1">BBR_PRJEB10994</strain>
    </source>
</reference>
<dbReference type="RefSeq" id="WP_083616271.1">
    <property type="nucleotide sequence ID" value="NZ_LR734982.1"/>
</dbReference>
<gene>
    <name evidence="1" type="ORF">PL9631_120029</name>
</gene>
<evidence type="ECO:0000313" key="2">
    <source>
        <dbReference type="Proteomes" id="UP000182190"/>
    </source>
</evidence>
<comment type="caution">
    <text evidence="1">The sequence shown here is derived from an EMBL/GenBank/DDBJ whole genome shotgun (WGS) entry which is preliminary data.</text>
</comment>